<keyword evidence="4" id="KW-1185">Reference proteome</keyword>
<organism evidence="3 4">
    <name type="scientific">Halovivax asiaticus JCM 14624</name>
    <dbReference type="NCBI Taxonomy" id="1227490"/>
    <lineage>
        <taxon>Archaea</taxon>
        <taxon>Methanobacteriati</taxon>
        <taxon>Methanobacteriota</taxon>
        <taxon>Stenosarchaea group</taxon>
        <taxon>Halobacteria</taxon>
        <taxon>Halobacteriales</taxon>
        <taxon>Natrialbaceae</taxon>
        <taxon>Halovivax</taxon>
    </lineage>
</organism>
<comment type="caution">
    <text evidence="3">The sequence shown here is derived from an EMBL/GenBank/DDBJ whole genome shotgun (WGS) entry which is preliminary data.</text>
</comment>
<evidence type="ECO:0000313" key="4">
    <source>
        <dbReference type="Proteomes" id="UP000011560"/>
    </source>
</evidence>
<reference evidence="3 4" key="1">
    <citation type="journal article" date="2014" name="PLoS Genet.">
        <title>Phylogenetically driven sequencing of extremely halophilic archaea reveals strategies for static and dynamic osmo-response.</title>
        <authorList>
            <person name="Becker E.A."/>
            <person name="Seitzer P.M."/>
            <person name="Tritt A."/>
            <person name="Larsen D."/>
            <person name="Krusor M."/>
            <person name="Yao A.I."/>
            <person name="Wu D."/>
            <person name="Madern D."/>
            <person name="Eisen J.A."/>
            <person name="Darling A.E."/>
            <person name="Facciotti M.T."/>
        </authorList>
    </citation>
    <scope>NUCLEOTIDE SEQUENCE [LARGE SCALE GENOMIC DNA]</scope>
    <source>
        <strain evidence="3 4">JCM 14624</strain>
    </source>
</reference>
<dbReference type="RefSeq" id="WP_007701074.1">
    <property type="nucleotide sequence ID" value="NZ_AOIQ01000014.1"/>
</dbReference>
<dbReference type="PATRIC" id="fig|1227490.4.peg.1810"/>
<dbReference type="Proteomes" id="UP000011560">
    <property type="component" value="Unassembled WGS sequence"/>
</dbReference>
<feature type="domain" description="eCIS core" evidence="2">
    <location>
        <begin position="125"/>
        <end position="201"/>
    </location>
</feature>
<name>M0BKS8_9EURY</name>
<evidence type="ECO:0000256" key="1">
    <source>
        <dbReference type="SAM" id="MobiDB-lite"/>
    </source>
</evidence>
<protein>
    <recommendedName>
        <fullName evidence="2">eCIS core domain-containing protein</fullName>
    </recommendedName>
</protein>
<proteinExistence type="predicted"/>
<feature type="region of interest" description="Disordered" evidence="1">
    <location>
        <begin position="390"/>
        <end position="411"/>
    </location>
</feature>
<sequence>MGRKRKRRRKRDNGERRARDRDDRHKESREDDEQAFTPMGMPDVPIPDAPVPDATPPDAAPSVGLPAMENVDPIPRTERVPMASRGYGPEAQEHIMRATEGTETDPHDVPDPVLDVLATGSGRSLDTSLQRTLEERMDADFSNVEIHTGPEAAKAADAIDARAFTCGNAIVFNDDEYDPESGDGQYLLAHELAHVKQQTGTEISMMPQSDADLAIDPDPQLEREAGQAAEEALSGEEPLIVNRLGTDVHVQRKDWNAGPANAKRLSTAEGPGLVDETVADLTTKTYRLTQDELVDLVEAVDTPDELTEYVEANDIEVSSRLQDTMGSGFKGATSGWKAGSMAGSLTGPAGAVAGGLAAMPVGYLLARQYGNGTADTIQKRLRSLLGLTTDQEFETEEEKQDKSGWFSSLRE</sequence>
<dbReference type="EMBL" id="AOIQ01000014">
    <property type="protein sequence ID" value="ELZ10913.1"/>
    <property type="molecule type" value="Genomic_DNA"/>
</dbReference>
<evidence type="ECO:0000313" key="3">
    <source>
        <dbReference type="EMBL" id="ELZ10913.1"/>
    </source>
</evidence>
<dbReference type="AlphaFoldDB" id="M0BKS8"/>
<dbReference type="Pfam" id="PF13699">
    <property type="entry name" value="eCIS_core"/>
    <property type="match status" value="1"/>
</dbReference>
<feature type="compositionally biased region" description="Basic and acidic residues" evidence="1">
    <location>
        <begin position="12"/>
        <end position="29"/>
    </location>
</feature>
<dbReference type="STRING" id="1227490.C479_08878"/>
<feature type="compositionally biased region" description="Basic residues" evidence="1">
    <location>
        <begin position="1"/>
        <end position="11"/>
    </location>
</feature>
<evidence type="ECO:0000259" key="2">
    <source>
        <dbReference type="Pfam" id="PF13699"/>
    </source>
</evidence>
<dbReference type="InterPro" id="IPR025295">
    <property type="entry name" value="eCIS_core_dom"/>
</dbReference>
<feature type="compositionally biased region" description="Pro residues" evidence="1">
    <location>
        <begin position="44"/>
        <end position="59"/>
    </location>
</feature>
<accession>M0BKS8</accession>
<feature type="region of interest" description="Disordered" evidence="1">
    <location>
        <begin position="1"/>
        <end position="74"/>
    </location>
</feature>
<gene>
    <name evidence="3" type="ORF">C479_08878</name>
</gene>